<feature type="compositionally biased region" description="Basic and acidic residues" evidence="1">
    <location>
        <begin position="884"/>
        <end position="900"/>
    </location>
</feature>
<feature type="region of interest" description="Disordered" evidence="1">
    <location>
        <begin position="667"/>
        <end position="730"/>
    </location>
</feature>
<feature type="region of interest" description="Disordered" evidence="1">
    <location>
        <begin position="88"/>
        <end position="145"/>
    </location>
</feature>
<feature type="compositionally biased region" description="Basic residues" evidence="1">
    <location>
        <begin position="823"/>
        <end position="834"/>
    </location>
</feature>
<feature type="region of interest" description="Disordered" evidence="1">
    <location>
        <begin position="1675"/>
        <end position="1713"/>
    </location>
</feature>
<comment type="caution">
    <text evidence="3">The sequence shown here is derived from an EMBL/GenBank/DDBJ whole genome shotgun (WGS) entry which is preliminary data.</text>
</comment>
<feature type="compositionally biased region" description="Low complexity" evidence="1">
    <location>
        <begin position="1692"/>
        <end position="1701"/>
    </location>
</feature>
<feature type="region of interest" description="Disordered" evidence="1">
    <location>
        <begin position="884"/>
        <end position="916"/>
    </location>
</feature>
<evidence type="ECO:0000256" key="2">
    <source>
        <dbReference type="SAM" id="SignalP"/>
    </source>
</evidence>
<feature type="compositionally biased region" description="Polar residues" evidence="1">
    <location>
        <begin position="362"/>
        <end position="372"/>
    </location>
</feature>
<feature type="region of interest" description="Disordered" evidence="1">
    <location>
        <begin position="350"/>
        <end position="421"/>
    </location>
</feature>
<feature type="compositionally biased region" description="Low complexity" evidence="1">
    <location>
        <begin position="321"/>
        <end position="330"/>
    </location>
</feature>
<feature type="region of interest" description="Disordered" evidence="1">
    <location>
        <begin position="528"/>
        <end position="609"/>
    </location>
</feature>
<feature type="compositionally biased region" description="Low complexity" evidence="1">
    <location>
        <begin position="101"/>
        <end position="115"/>
    </location>
</feature>
<proteinExistence type="predicted"/>
<feature type="compositionally biased region" description="Basic and acidic residues" evidence="1">
    <location>
        <begin position="2123"/>
        <end position="2134"/>
    </location>
</feature>
<evidence type="ECO:0000313" key="4">
    <source>
        <dbReference type="Proteomes" id="UP000807504"/>
    </source>
</evidence>
<feature type="region of interest" description="Disordered" evidence="1">
    <location>
        <begin position="2334"/>
        <end position="2377"/>
    </location>
</feature>
<organism evidence="3 4">
    <name type="scientific">Argiope bruennichi</name>
    <name type="common">Wasp spider</name>
    <name type="synonym">Aranea bruennichi</name>
    <dbReference type="NCBI Taxonomy" id="94029"/>
    <lineage>
        <taxon>Eukaryota</taxon>
        <taxon>Metazoa</taxon>
        <taxon>Ecdysozoa</taxon>
        <taxon>Arthropoda</taxon>
        <taxon>Chelicerata</taxon>
        <taxon>Arachnida</taxon>
        <taxon>Araneae</taxon>
        <taxon>Araneomorphae</taxon>
        <taxon>Entelegynae</taxon>
        <taxon>Araneoidea</taxon>
        <taxon>Araneidae</taxon>
        <taxon>Argiope</taxon>
    </lineage>
</organism>
<feature type="compositionally biased region" description="Polar residues" evidence="1">
    <location>
        <begin position="1201"/>
        <end position="1212"/>
    </location>
</feature>
<feature type="region of interest" description="Disordered" evidence="1">
    <location>
        <begin position="2740"/>
        <end position="2763"/>
    </location>
</feature>
<dbReference type="Proteomes" id="UP000807504">
    <property type="component" value="Unassembled WGS sequence"/>
</dbReference>
<feature type="region of interest" description="Disordered" evidence="1">
    <location>
        <begin position="1361"/>
        <end position="1383"/>
    </location>
</feature>
<feature type="compositionally biased region" description="Polar residues" evidence="1">
    <location>
        <begin position="1675"/>
        <end position="1691"/>
    </location>
</feature>
<feature type="region of interest" description="Disordered" evidence="1">
    <location>
        <begin position="2645"/>
        <end position="2685"/>
    </location>
</feature>
<feature type="compositionally biased region" description="Basic and acidic residues" evidence="1">
    <location>
        <begin position="2646"/>
        <end position="2656"/>
    </location>
</feature>
<feature type="compositionally biased region" description="Polar residues" evidence="1">
    <location>
        <begin position="673"/>
        <end position="703"/>
    </location>
</feature>
<feature type="region of interest" description="Disordered" evidence="1">
    <location>
        <begin position="2107"/>
        <end position="2134"/>
    </location>
</feature>
<name>A0A8T0F9W4_ARGBR</name>
<feature type="compositionally biased region" description="Polar residues" evidence="1">
    <location>
        <begin position="2351"/>
        <end position="2360"/>
    </location>
</feature>
<evidence type="ECO:0000313" key="3">
    <source>
        <dbReference type="EMBL" id="KAF8788027.1"/>
    </source>
</evidence>
<gene>
    <name evidence="3" type="ORF">HNY73_009565</name>
</gene>
<feature type="region of interest" description="Disordered" evidence="1">
    <location>
        <begin position="1191"/>
        <end position="1220"/>
    </location>
</feature>
<accession>A0A8T0F9W4</accession>
<keyword evidence="2" id="KW-0732">Signal</keyword>
<keyword evidence="4" id="KW-1185">Reference proteome</keyword>
<feature type="chain" id="PRO_5035878602" evidence="2">
    <location>
        <begin position="22"/>
        <end position="2855"/>
    </location>
</feature>
<evidence type="ECO:0000256" key="1">
    <source>
        <dbReference type="SAM" id="MobiDB-lite"/>
    </source>
</evidence>
<feature type="signal peptide" evidence="2">
    <location>
        <begin position="1"/>
        <end position="21"/>
    </location>
</feature>
<feature type="region of interest" description="Disordered" evidence="1">
    <location>
        <begin position="2808"/>
        <end position="2836"/>
    </location>
</feature>
<dbReference type="EMBL" id="JABXBU010000015">
    <property type="protein sequence ID" value="KAF8788027.1"/>
    <property type="molecule type" value="Genomic_DNA"/>
</dbReference>
<feature type="compositionally biased region" description="Basic and acidic residues" evidence="1">
    <location>
        <begin position="373"/>
        <end position="404"/>
    </location>
</feature>
<reference evidence="3" key="1">
    <citation type="journal article" date="2020" name="bioRxiv">
        <title>Chromosome-level reference genome of the European wasp spider Argiope bruennichi: a resource for studies on range expansion and evolutionary adaptation.</title>
        <authorList>
            <person name="Sheffer M.M."/>
            <person name="Hoppe A."/>
            <person name="Krehenwinkel H."/>
            <person name="Uhl G."/>
            <person name="Kuss A.W."/>
            <person name="Jensen L."/>
            <person name="Jensen C."/>
            <person name="Gillespie R.G."/>
            <person name="Hoff K.J."/>
            <person name="Prost S."/>
        </authorList>
    </citation>
    <scope>NUCLEOTIDE SEQUENCE</scope>
</reference>
<feature type="compositionally biased region" description="Basic and acidic residues" evidence="1">
    <location>
        <begin position="2808"/>
        <end position="2827"/>
    </location>
</feature>
<protein>
    <submittedName>
        <fullName evidence="3">Uncharacterized protein</fullName>
    </submittedName>
</protein>
<feature type="region of interest" description="Disordered" evidence="1">
    <location>
        <begin position="823"/>
        <end position="849"/>
    </location>
</feature>
<feature type="compositionally biased region" description="Polar residues" evidence="1">
    <location>
        <begin position="1363"/>
        <end position="1383"/>
    </location>
</feature>
<reference evidence="3" key="2">
    <citation type="submission" date="2020-06" db="EMBL/GenBank/DDBJ databases">
        <authorList>
            <person name="Sheffer M."/>
        </authorList>
    </citation>
    <scope>NUCLEOTIDE SEQUENCE</scope>
</reference>
<feature type="compositionally biased region" description="Polar residues" evidence="1">
    <location>
        <begin position="116"/>
        <end position="133"/>
    </location>
</feature>
<sequence length="2855" mass="323227">MDYLSKASILLCCCFLLFADGQYIAKRFGRKGNEDPNNNGLLDNQRKVYSLKTNQYVISSTKEKSTESAIDGVNDLQHQHSFRNDITTPRRQGRRAVSFGSRLSGSTSTNSSVTTIRPNVNSVKSQIRSSTMKPASVGISKSKENGSRAKTFNKLGNPADETQVKGSLNASSGFIKNEKGIIVSTEESSSQSSSYESGKAIYGTGRRFTTRRSFIRQSKPGFASSITTTIPFPSEPEILTTSTTEKISGNIHLQEEVFPSSSKSSYLNSSSPFSHLKTRLGQRRFNKFNSASNSESLSLESEATEILNNEKKEKVSEEIQSSYPSSSLPSRKTIRFTKRPFYKSNSNLHSTLASKSTHESSNESNQQDQNISHVEDSTKYLKQESETSEKLNSMNDERVSEDKTNQFISSSLQRRKTTRLTKRPFNKLNSNLQNMYASKSSHEFSNDYISKDQNLSQLENSSELPSLFLQTESPEKVAELTEKLFTDEEVTGQTKENSKISFSSNRLKGARFTRRPSNRRNYVPTIAAKPTRKSYSVSEEPVTNEKENESVKIVPIRFRQQTQPESLESERNGVYPQNVEDARPATPISNQKKGNRRRQSQKLKSEQQNTTDLITISDVSEDVIKSEQQYSNLQFDPIKPIRVSQKETSEEPTINSHYILRNRPESAGKAFPNKTSQWPQTESLESGRNGILNSENIEDTQPATPFLPNRKRSKKGRPSHELNRNQQFSRIKDRVRTFDISEDATKSQQQYSNLQFDPIKPLQVSHKGTIEISTEDSFRNRPEKFIPIRPSQYSQEESAQFDRNAVVNSKNVENMQSATVLSNRKKGNKGRPLHKLNTDQQNSRITNPEGPFDFSEDVINSEQQYSNLEFDPIKPLQASQKETIENSKEDPFRNRPEKFIPIRPPQYSPEESVQSDRNVVVNSKTIENIQSATVLSNRKKGKKGRPLHKLNTDLQDSRITNPERTFDISEDEINSQQQYSNLEFDPIKPLQAPQKETIVKPIEDSKEVFRNKVETPFISTRQRGNRNTRRPFNQYNYSRQNSIRTKPAQLTSLVSDTQHLSKVEDSLEELPLETPHFVSSKPPKRVTGHIEESFGTRGIIPFHSYRQRGSKNTRRPSHKNRIPTTLRQREITQKHHVSQTIDYEGRVAYPISNLANQFVPFSPPQFSINIPSQSFNERDSPFEQIEMFNSKESKSRRRTSVKYSYKTQNGSHRNPHVTNFEKPGMFLPSRDFTQFIPSQHDHRHLHHVNYPKPESEGYEMHSAPPSRFSYNSQHIGRTAGTLLQSNNSDFQQSYDRAQNMLKRFNETKTTPTLRRTKPSNKYTEITIPQEPISTENSGNIEKDYEPTSEVFHSSVEEHKPFISTDSPTFSENYPTTNEPGNSKDISVDVASGVPTEISPHYQHDFSLERIHPDLKLIPTSSPEGEVSESLSYETIYSLESNVDDHSNSYDLSNFPESTRNLSNFSQLENFDSQLTEGDTSSLATKFLSNSLPTANDLHIATEPSEQQPDVMRGIKKSFQSSVQNFDELIIGNSNGKNKSLIYHPSTKQNSPNQAYTSVSFKYPSFSKDNQKDSLIPPKSLISSPLSTIFDTSSENGQYYHYIMNLGQKPLTSKGIAKTKVYSSGNALYTILHEDEFNSQLSPFGYGPFATKSGNESSDKPMVSEHTEQKLINNLKSTNDSNSNFHSEGNLISNSVSSQKSSNETDKSLSEANSTFNQENKISLIDPLIEVTTQTILTEFLTSNLKSEINTTPSSLEDIFNYESTNQTGPQEPSSTLPFLTNNLETSNINESSTPNSVTEIPTVTAFALDIFGNYSFQNQSSFMKHSEDTETTQTFIDTDNALSFVTVTETPSDIPSTIDYLGHLDQKILQRIYLLAKRNKSVSFGNVSYKLDISKLLNLLNENTAALHLTAESRHETTPTSIFFDGFPETSTSPTVTTENSRIFTPLYSNDNIDDIRKNVEGVNTLPVTSLYIVDEGTDIKSTIPITESTTSLPMIKSSPTNNFQLSDNSPEVKKMNNVISSDLSEVTEPTNINKDISKGQSSHPVLELVIKNSSVDDFISKINRVPVVIRVFNPISQSYHSVLITPDGKIGTEANFMKTDIPGISLSDEYSDDKSNTSNPEIIKDDEKLIPDSGERTSDLEEIINTEVYFDPVLPNESYSDNTPSIISNENEDVFPASVTPSQPERKLISIEELKELLMKSVEQSVNLPSPSTDYDNAESVQDIPIMDGEQRIHEMFPKIAKQSSFPIEMNDISPEDISISISESVVINPDPESDINIETKGKDYIKNKEVSSMKSESQDEEINMPIIQNADDPIKMVLSIMETYKPPKEATMWNDEVSPSGESQHTEFPATNQQSLNKKGTHNEEKPLVEPILTKYSRDSESFDVKEFPLTKHNSDKDDETPFIVPLQMESSGKPKDPNNDKPLHLIPIYFDTDEYETPAESQMVYEFQKTNGDLKRIYPFSKSYNNGLRNPDHSSMMPDKISYMHDHKQIPFIERSSNTNLHHNEEFNYAAKIHPVQDHGTYLQYSHISSLHGKPALISMRNYYPQYVKTSAENNGNPIGFPHSGKSDFLSDILAEGSDNIQMFDKKDMKEVEEKDSKHLNYDYLNQLQESGVSPEILIEEASNNYQQMIDINTDNIPMQQHSLRDNTHHSDKSLSMYTSSRRDDKNDYHTAISGTDRYKNSSEKIGKSYHRTLPQYIVPEITAIDSIGNNKKIGNQISDDATDKKEYSISDIQKLNNKGLPERTTSDAQKSSKTWDDRESTVKHVKAIPYVEPKRETHTITNSEKSTLDQFLLLDEPDATVEKPNKQAEKNNVKTDINRKPEIETPLNDNSDYLYPIFKSDRSKYERSLSD</sequence>
<feature type="region of interest" description="Disordered" evidence="1">
    <location>
        <begin position="309"/>
        <end position="330"/>
    </location>
</feature>